<sequence length="272" mass="31657">MAVAASAARFGGLRRGLSQAGLLFLRRLVNREPPRSHPCRLQQQRHFSSLDEKSQFPGASAEFIDKLEFIQPNVISGIPIYRVMDRQGQIINPSEDPHLPQEKVLKFYKTMTLLNTMDRILSIRVDGNDVFAVYNATKEARQRAVAENQPFLIEAMTYRIGHHSTSDDSSAYRSVDEVSYWDKQDHPILRLRHYMQSHGWWDDEQEKAWRKQSSKKVMEAFQQAERKLKPNPSLLFSDVYQEMPAQLRKQQESLASHLQTYGEHYPLDHFEQ</sequence>
<comment type="similarity">
    <text evidence="1 7">Belongs to the BCKDHA family.</text>
</comment>
<reference evidence="9 10" key="1">
    <citation type="journal article" date="2020" name="Nature">
        <title>Six reference-quality genomes reveal evolution of bat adaptations.</title>
        <authorList>
            <person name="Jebb D."/>
            <person name="Huang Z."/>
            <person name="Pippel M."/>
            <person name="Hughes G.M."/>
            <person name="Lavrichenko K."/>
            <person name="Devanna P."/>
            <person name="Winkler S."/>
            <person name="Jermiin L.S."/>
            <person name="Skirmuntt E.C."/>
            <person name="Katzourakis A."/>
            <person name="Burkitt-Gray L."/>
            <person name="Ray D.A."/>
            <person name="Sullivan K.A.M."/>
            <person name="Roscito J.G."/>
            <person name="Kirilenko B.M."/>
            <person name="Davalos L.M."/>
            <person name="Corthals A.P."/>
            <person name="Power M.L."/>
            <person name="Jones G."/>
            <person name="Ransome R.D."/>
            <person name="Dechmann D.K.N."/>
            <person name="Locatelli A.G."/>
            <person name="Puechmaille S.J."/>
            <person name="Fedrigo O."/>
            <person name="Jarvis E.D."/>
            <person name="Hiller M."/>
            <person name="Vernes S.C."/>
            <person name="Myers E.W."/>
            <person name="Teeling E.C."/>
        </authorList>
    </citation>
    <scope>NUCLEOTIDE SEQUENCE [LARGE SCALE GENOMIC DNA]</scope>
    <source>
        <strain evidence="9">MRouAeg1</strain>
        <tissue evidence="9">Muscle</tissue>
    </source>
</reference>
<dbReference type="GO" id="GO:0003863">
    <property type="term" value="F:branched-chain 2-oxo acid dehydrogenase activity"/>
    <property type="evidence" value="ECO:0007669"/>
    <property type="project" value="UniProtKB-EC"/>
</dbReference>
<dbReference type="GO" id="GO:0009083">
    <property type="term" value="P:branched-chain amino acid catabolic process"/>
    <property type="evidence" value="ECO:0007669"/>
    <property type="project" value="TreeGrafter"/>
</dbReference>
<comment type="subunit">
    <text evidence="5">Heterotetramer of 2 alpha/BCKDHA and 2 beta chains/BCKDHB that forms the branched-chain alpha-keto acid decarboxylase (E1) component of the BCKD complex. The branched-chain alpha-ketoacid dehydrogenase is a large complex composed of three major building blocks E1, E2 and E3. It is organized around E2, a 24-meric cubic core composed of DBT, to which are associated 6 to 12 copies of E1, and approximately 6 copies of the dehydrogenase E3, a DLD dimer. Interacts with PPM1K.</text>
</comment>
<dbReference type="InterPro" id="IPR001017">
    <property type="entry name" value="DH_E1"/>
</dbReference>
<feature type="domain" description="Dehydrogenase E1 component" evidence="8">
    <location>
        <begin position="117"/>
        <end position="232"/>
    </location>
</feature>
<comment type="cofactor">
    <cofactor evidence="7">
        <name>thiamine diphosphate</name>
        <dbReference type="ChEBI" id="CHEBI:58937"/>
    </cofactor>
</comment>
<dbReference type="EC" id="1.2.4.4" evidence="7"/>
<evidence type="ECO:0000256" key="3">
    <source>
        <dbReference type="ARBA" id="ARBA00023002"/>
    </source>
</evidence>
<dbReference type="PANTHER" id="PTHR43380:SF1">
    <property type="entry name" value="2-OXOISOVALERATE DEHYDROGENASE SUBUNIT ALPHA, MITOCHONDRIAL"/>
    <property type="match status" value="1"/>
</dbReference>
<name>A0A7J8CIK6_ROUAE</name>
<dbReference type="Pfam" id="PF00676">
    <property type="entry name" value="E1_dh"/>
    <property type="match status" value="1"/>
</dbReference>
<gene>
    <name evidence="9" type="ORF">HJG63_009090</name>
</gene>
<comment type="function">
    <text evidence="4 7">Together with BCKDHB forms the heterotetrameric E1 subunit of the mitochondrial branched-chain alpha-ketoacid dehydrogenase (BCKD) complex. The BCKD complex catalyzes the multi-step oxidative decarboxylation of alpha-ketoacids derived from the branched-chain amino-acids valine, leucine and isoleucine producing CO2 and acyl-CoA which is subsequently utilized to produce energy. The E1 subunit catalyzes the first step with the decarboxylation of the alpha-ketoacid forming an enzyme-product intermediate. A reductive acylation mediated by the lipoylamide cofactor of E2 extracts the acyl group from the E1 active site for the next step of the reaction.</text>
</comment>
<dbReference type="SUPFAM" id="SSF52518">
    <property type="entry name" value="Thiamin diphosphate-binding fold (THDP-binding)"/>
    <property type="match status" value="1"/>
</dbReference>
<organism evidence="9 10">
    <name type="scientific">Rousettus aegyptiacus</name>
    <name type="common">Egyptian fruit bat</name>
    <name type="synonym">Pteropus aegyptiacus</name>
    <dbReference type="NCBI Taxonomy" id="9407"/>
    <lineage>
        <taxon>Eukaryota</taxon>
        <taxon>Metazoa</taxon>
        <taxon>Chordata</taxon>
        <taxon>Craniata</taxon>
        <taxon>Vertebrata</taxon>
        <taxon>Euteleostomi</taxon>
        <taxon>Mammalia</taxon>
        <taxon>Eutheria</taxon>
        <taxon>Laurasiatheria</taxon>
        <taxon>Chiroptera</taxon>
        <taxon>Yinpterochiroptera</taxon>
        <taxon>Pteropodoidea</taxon>
        <taxon>Pteropodidae</taxon>
        <taxon>Rousettinae</taxon>
        <taxon>Rousettus</taxon>
    </lineage>
</organism>
<keyword evidence="2" id="KW-0809">Transit peptide</keyword>
<accession>A0A7J8CIK6</accession>
<keyword evidence="10" id="KW-1185">Reference proteome</keyword>
<dbReference type="InterPro" id="IPR029061">
    <property type="entry name" value="THDP-binding"/>
</dbReference>
<dbReference type="PANTHER" id="PTHR43380">
    <property type="entry name" value="2-OXOISOVALERATE DEHYDROGENASE SUBUNIT ALPHA, MITOCHONDRIAL"/>
    <property type="match status" value="1"/>
</dbReference>
<proteinExistence type="inferred from homology"/>
<dbReference type="AlphaFoldDB" id="A0A7J8CIK6"/>
<keyword evidence="3 7" id="KW-0560">Oxidoreductase</keyword>
<evidence type="ECO:0000256" key="4">
    <source>
        <dbReference type="ARBA" id="ARBA00037052"/>
    </source>
</evidence>
<evidence type="ECO:0000256" key="5">
    <source>
        <dbReference type="ARBA" id="ARBA00047149"/>
    </source>
</evidence>
<evidence type="ECO:0000313" key="10">
    <source>
        <dbReference type="Proteomes" id="UP000593571"/>
    </source>
</evidence>
<evidence type="ECO:0000256" key="2">
    <source>
        <dbReference type="ARBA" id="ARBA00022946"/>
    </source>
</evidence>
<dbReference type="InterPro" id="IPR050771">
    <property type="entry name" value="Alpha-ketoacid_DH_E1_comp"/>
</dbReference>
<dbReference type="Gene3D" id="3.40.50.970">
    <property type="match status" value="2"/>
</dbReference>
<evidence type="ECO:0000313" key="9">
    <source>
        <dbReference type="EMBL" id="KAF6410592.1"/>
    </source>
</evidence>
<comment type="caution">
    <text evidence="9">The sequence shown here is derived from an EMBL/GenBank/DDBJ whole genome shotgun (WGS) entry which is preliminary data.</text>
</comment>
<evidence type="ECO:0000256" key="1">
    <source>
        <dbReference type="ARBA" id="ARBA00008646"/>
    </source>
</evidence>
<comment type="catalytic activity">
    <reaction evidence="6">
        <text>N(6)-[(R)-lipoyl]-L-lysyl-[protein] + 3-methyl-2-oxobutanoate + H(+) = N(6)-[(R)-S(8)-2-methylpropanoyldihydrolipoyl]-L-lysyl-[protein] + CO2</text>
        <dbReference type="Rhea" id="RHEA:13457"/>
        <dbReference type="Rhea" id="RHEA-COMP:10474"/>
        <dbReference type="Rhea" id="RHEA-COMP:10497"/>
        <dbReference type="ChEBI" id="CHEBI:11851"/>
        <dbReference type="ChEBI" id="CHEBI:15378"/>
        <dbReference type="ChEBI" id="CHEBI:16526"/>
        <dbReference type="ChEBI" id="CHEBI:83099"/>
        <dbReference type="ChEBI" id="CHEBI:83142"/>
        <dbReference type="EC" id="1.2.4.4"/>
    </reaction>
    <physiologicalReaction direction="left-to-right" evidence="6">
        <dbReference type="Rhea" id="RHEA:13458"/>
    </physiologicalReaction>
</comment>
<keyword evidence="7" id="KW-0786">Thiamine pyrophosphate</keyword>
<protein>
    <recommendedName>
        <fullName evidence="7">2-oxoisovalerate dehydrogenase subunit alpha</fullName>
        <ecNumber evidence="7">1.2.4.4</ecNumber>
    </recommendedName>
    <alternativeName>
        <fullName evidence="7">Branched-chain alpha-keto acid dehydrogenase E1 component alpha chain</fullName>
    </alternativeName>
</protein>
<dbReference type="Proteomes" id="UP000593571">
    <property type="component" value="Unassembled WGS sequence"/>
</dbReference>
<dbReference type="EMBL" id="JACASE010000014">
    <property type="protein sequence ID" value="KAF6410592.1"/>
    <property type="molecule type" value="Genomic_DNA"/>
</dbReference>
<evidence type="ECO:0000256" key="7">
    <source>
        <dbReference type="RuleBase" id="RU365014"/>
    </source>
</evidence>
<evidence type="ECO:0000259" key="8">
    <source>
        <dbReference type="Pfam" id="PF00676"/>
    </source>
</evidence>
<evidence type="ECO:0000256" key="6">
    <source>
        <dbReference type="ARBA" id="ARBA00051764"/>
    </source>
</evidence>